<evidence type="ECO:0000313" key="2">
    <source>
        <dbReference type="EMBL" id="MDV2620789.1"/>
    </source>
</evidence>
<feature type="coiled-coil region" evidence="1">
    <location>
        <begin position="29"/>
        <end position="56"/>
    </location>
</feature>
<keyword evidence="1" id="KW-0175">Coiled coil</keyword>
<evidence type="ECO:0000313" key="3">
    <source>
        <dbReference type="Proteomes" id="UP001280897"/>
    </source>
</evidence>
<evidence type="ECO:0000256" key="1">
    <source>
        <dbReference type="SAM" id="Coils"/>
    </source>
</evidence>
<dbReference type="RefSeq" id="WP_005918304.1">
    <property type="nucleotide sequence ID" value="NZ_BJMF01000001.1"/>
</dbReference>
<reference evidence="2" key="2">
    <citation type="submission" date="2023-10" db="EMBL/GenBank/DDBJ databases">
        <authorList>
            <person name="Khurajog B."/>
        </authorList>
    </citation>
    <scope>NUCLEOTIDE SEQUENCE</scope>
    <source>
        <strain evidence="2">BF9</strain>
    </source>
</reference>
<organism evidence="2 3">
    <name type="scientific">Pediococcus acidilactici</name>
    <dbReference type="NCBI Taxonomy" id="1254"/>
    <lineage>
        <taxon>Bacteria</taxon>
        <taxon>Bacillati</taxon>
        <taxon>Bacillota</taxon>
        <taxon>Bacilli</taxon>
        <taxon>Lactobacillales</taxon>
        <taxon>Lactobacillaceae</taxon>
        <taxon>Pediococcus</taxon>
        <taxon>Pediococcus acidilactici group</taxon>
    </lineage>
</organism>
<dbReference type="AlphaFoldDB" id="A0AAW8YGZ1"/>
<dbReference type="EMBL" id="JAWJAV010000002">
    <property type="protein sequence ID" value="MDV2620789.1"/>
    <property type="molecule type" value="Genomic_DNA"/>
</dbReference>
<protein>
    <submittedName>
        <fullName evidence="2">Uncharacterized protein</fullName>
    </submittedName>
</protein>
<reference evidence="2" key="1">
    <citation type="journal article" date="2023" name="PeerJ">
        <title>Selection and evaluation of lactic acid bacteria from chicken feces in Thailand as potential probiotics.</title>
        <authorList>
            <person name="Khurajog B."/>
            <person name="Disastra Y."/>
            <person name="Lawwyne L.D."/>
            <person name="Sirichokchatchawan W."/>
            <person name="Niyomtham W."/>
            <person name="Yindee J."/>
            <person name="Hampson D.J."/>
            <person name="Prapasarakul N."/>
        </authorList>
    </citation>
    <scope>NUCLEOTIDE SEQUENCE</scope>
    <source>
        <strain evidence="2">BF9</strain>
    </source>
</reference>
<dbReference type="Proteomes" id="UP001280897">
    <property type="component" value="Unassembled WGS sequence"/>
</dbReference>
<gene>
    <name evidence="2" type="ORF">R0G89_03465</name>
</gene>
<comment type="caution">
    <text evidence="2">The sequence shown here is derived from an EMBL/GenBank/DDBJ whole genome shotgun (WGS) entry which is preliminary data.</text>
</comment>
<name>A0AAW8YGZ1_PEDAC</name>
<proteinExistence type="predicted"/>
<accession>A0AAW8YGZ1</accession>
<sequence length="57" mass="6798">MDQTETTWLLEQARQLAQQATTYQQKAFYVALGDLIQEQQKRADQLENELDGRMWEH</sequence>
<dbReference type="GeneID" id="57366678"/>